<dbReference type="SUPFAM" id="SSF48371">
    <property type="entry name" value="ARM repeat"/>
    <property type="match status" value="1"/>
</dbReference>
<dbReference type="OrthoDB" id="543373at2759"/>
<dbReference type="Pfam" id="PF25574">
    <property type="entry name" value="TPR_IMB1"/>
    <property type="match status" value="1"/>
</dbReference>
<feature type="domain" description="IPO4/5-like TPR repeats" evidence="10">
    <location>
        <begin position="98"/>
        <end position="260"/>
    </location>
</feature>
<feature type="domain" description="Importin subunit beta-1/Transportin-1-like TPR repeats" evidence="9">
    <location>
        <begin position="504"/>
        <end position="639"/>
    </location>
</feature>
<keyword evidence="5" id="KW-0677">Repeat</keyword>
<organism evidence="11 12">
    <name type="scientific">Owenia fusiformis</name>
    <name type="common">Polychaete worm</name>
    <dbReference type="NCBI Taxonomy" id="6347"/>
    <lineage>
        <taxon>Eukaryota</taxon>
        <taxon>Metazoa</taxon>
        <taxon>Spiralia</taxon>
        <taxon>Lophotrochozoa</taxon>
        <taxon>Annelida</taxon>
        <taxon>Polychaeta</taxon>
        <taxon>Sedentaria</taxon>
        <taxon>Canalipalpata</taxon>
        <taxon>Sabellida</taxon>
        <taxon>Oweniida</taxon>
        <taxon>Oweniidae</taxon>
        <taxon>Owenia</taxon>
    </lineage>
</organism>
<accession>A0A8J1UVS9</accession>
<dbReference type="InterPro" id="IPR058584">
    <property type="entry name" value="IMB1_TNPO1-like_TPR"/>
</dbReference>
<comment type="subcellular location">
    <subcellularLocation>
        <location evidence="2">Cytoplasm</location>
    </subcellularLocation>
    <subcellularLocation>
        <location evidence="1">Nucleus</location>
    </subcellularLocation>
</comment>
<evidence type="ECO:0000256" key="6">
    <source>
        <dbReference type="ARBA" id="ARBA00022927"/>
    </source>
</evidence>
<gene>
    <name evidence="11" type="ORF">OFUS_LOCUS8442</name>
</gene>
<dbReference type="PANTHER" id="PTHR10527">
    <property type="entry name" value="IMPORTIN BETA"/>
    <property type="match status" value="1"/>
</dbReference>
<dbReference type="InterPro" id="IPR040122">
    <property type="entry name" value="Importin_beta"/>
</dbReference>
<keyword evidence="12" id="KW-1185">Reference proteome</keyword>
<dbReference type="InterPro" id="IPR021133">
    <property type="entry name" value="HEAT_type_2"/>
</dbReference>
<evidence type="ECO:0000259" key="10">
    <source>
        <dbReference type="Pfam" id="PF25780"/>
    </source>
</evidence>
<dbReference type="InterPro" id="IPR011989">
    <property type="entry name" value="ARM-like"/>
</dbReference>
<evidence type="ECO:0000256" key="1">
    <source>
        <dbReference type="ARBA" id="ARBA00004123"/>
    </source>
</evidence>
<evidence type="ECO:0000256" key="2">
    <source>
        <dbReference type="ARBA" id="ARBA00004496"/>
    </source>
</evidence>
<evidence type="ECO:0000259" key="9">
    <source>
        <dbReference type="Pfam" id="PF25574"/>
    </source>
</evidence>
<dbReference type="Proteomes" id="UP000749559">
    <property type="component" value="Unassembled WGS sequence"/>
</dbReference>
<dbReference type="InterPro" id="IPR016024">
    <property type="entry name" value="ARM-type_fold"/>
</dbReference>
<dbReference type="Gene3D" id="1.25.10.10">
    <property type="entry name" value="Leucine-rich Repeat Variant"/>
    <property type="match status" value="1"/>
</dbReference>
<dbReference type="Pfam" id="PF25780">
    <property type="entry name" value="TPR_IPO5"/>
    <property type="match status" value="1"/>
</dbReference>
<keyword evidence="6" id="KW-0653">Protein transport</keyword>
<dbReference type="GO" id="GO:0005634">
    <property type="term" value="C:nucleus"/>
    <property type="evidence" value="ECO:0007669"/>
    <property type="project" value="UniProtKB-SubCell"/>
</dbReference>
<dbReference type="PROSITE" id="PS50077">
    <property type="entry name" value="HEAT_REPEAT"/>
    <property type="match status" value="1"/>
</dbReference>
<evidence type="ECO:0000256" key="8">
    <source>
        <dbReference type="ARBA" id="ARBA00023242"/>
    </source>
</evidence>
<dbReference type="Pfam" id="PF13513">
    <property type="entry name" value="HEAT_EZ"/>
    <property type="match status" value="1"/>
</dbReference>
<evidence type="ECO:0000256" key="7">
    <source>
        <dbReference type="ARBA" id="ARBA00022990"/>
    </source>
</evidence>
<dbReference type="InterPro" id="IPR000357">
    <property type="entry name" value="HEAT"/>
</dbReference>
<dbReference type="InterPro" id="IPR041653">
    <property type="entry name" value="Importin_rep_4"/>
</dbReference>
<dbReference type="GO" id="GO:0005737">
    <property type="term" value="C:cytoplasm"/>
    <property type="evidence" value="ECO:0007669"/>
    <property type="project" value="UniProtKB-SubCell"/>
</dbReference>
<dbReference type="EMBL" id="CAIIXF020000004">
    <property type="protein sequence ID" value="CAH1781938.1"/>
    <property type="molecule type" value="Genomic_DNA"/>
</dbReference>
<dbReference type="AlphaFoldDB" id="A0A8J1UVS9"/>
<evidence type="ECO:0000256" key="4">
    <source>
        <dbReference type="ARBA" id="ARBA00022490"/>
    </source>
</evidence>
<dbReference type="InterPro" id="IPR041389">
    <property type="entry name" value="Importin_rep_6"/>
</dbReference>
<sequence>MAADQAQFQSLLQGLLSPDNDIRNQHQSTYDALPIPQKIIFLVPAIRDTNSGAEVQSIAAVLLRRIITTSFDESWPALDVGIQNGLKDQVLHTVREEQNPVVKRKVCDIVAELARNLLDDDGNNSWPEVLKFMFDCAQSEDSALKESALRIFSTTPGIFGNQQAQYLHVIKDMLHHCLMDASHQVRFEAVKATAAFILANDEDEELNIQNLFKDLLQLIVQGVTDSVALQQDDTVLKCLIDLAENTPKFLRGQLENIITLSMKVLSDANIPDSWRHLSLEVIVTLSETAPAMLRKHGKFIEHLVPQILALMVDLEEDDDWATADNNDEDDNDSNPIAGESALDRLACGLGGKTMLPHIIANISQMLANALDWRYRHAALMAISACGEGCHKNMELMLHNIVEAVLPFLGDKHPRVRYAACNALGQLSTDFGPIFQKKFHEKVVTGLLIVMGDYPNPRVQAHAGAALVNFSEDCPKNIITPYLDVIIAKLEQVLSAKFKELLEVGNKMVLEQVVTTLASVADTAEEKFIAYYDRFMPSLKYIMQNANDPKLKLLRGKTIECISLIGLAVGKDKFIADAGEVMQLLLKSQVNVEELDDDDPQISYMISAWARMCKIMGKEFEQYLPLVMGPVLKAASIKPEVAVLDSDDMKVMENDSDWQFVTLGDQQSFGIRTAGLEEKATACQMLVCYARELKEGFAAYAEQCVHIMIPLLKFYFHDGVRVAAAESMPFLLDCAKIRGPEYITQMWSAVCPELLKAIEHEPENDIKSELMHSFAQCVERMGNGCLSAEVMAELLRILDKTLKDHFMKQQSRQDVRKDEDYDEVVEETLLDENDEDVYILSKVSDIIHSLFGTHKEAMLPYFEHLLPHFVKLLNSDRPWPDKQWGLCIFDDLMEHAGPHSIKYQEFFLKQMLEYICDKQAEVRQAACYGVGVMAQNGGPQYAQACHEAIPSLVKVIQEQDSRNPENVCPTENAISAITKICKYQLEEKDVEKILPDWLSWLPVYEDEDEAVHVYTYLCDLMEKNNPIVVGWINSNVPTLIKIIAEVFAKGALGADDEVGKRLVKLVRQIQQNEEVFQVCINSLTEEQKVALSEVMTACPPM</sequence>
<dbReference type="Pfam" id="PF02985">
    <property type="entry name" value="HEAT"/>
    <property type="match status" value="1"/>
</dbReference>
<evidence type="ECO:0000256" key="3">
    <source>
        <dbReference type="ARBA" id="ARBA00022448"/>
    </source>
</evidence>
<keyword evidence="8" id="KW-0539">Nucleus</keyword>
<evidence type="ECO:0000256" key="5">
    <source>
        <dbReference type="ARBA" id="ARBA00022737"/>
    </source>
</evidence>
<dbReference type="InterPro" id="IPR057672">
    <property type="entry name" value="TPR_IPO4/5"/>
</dbReference>
<name>A0A8J1UVS9_OWEFU</name>
<keyword evidence="4" id="KW-0963">Cytoplasm</keyword>
<keyword evidence="3" id="KW-0813">Transport</keyword>
<reference evidence="11" key="1">
    <citation type="submission" date="2022-03" db="EMBL/GenBank/DDBJ databases">
        <authorList>
            <person name="Martin C."/>
        </authorList>
    </citation>
    <scope>NUCLEOTIDE SEQUENCE</scope>
</reference>
<dbReference type="Pfam" id="PF18808">
    <property type="entry name" value="Importin_rep_4"/>
    <property type="match status" value="1"/>
</dbReference>
<evidence type="ECO:0000313" key="12">
    <source>
        <dbReference type="Proteomes" id="UP000749559"/>
    </source>
</evidence>
<comment type="caution">
    <text evidence="11">The sequence shown here is derived from an EMBL/GenBank/DDBJ whole genome shotgun (WGS) entry which is preliminary data.</text>
</comment>
<keyword evidence="7" id="KW-0007">Acetylation</keyword>
<dbReference type="Pfam" id="PF18829">
    <property type="entry name" value="Importin_rep_6"/>
    <property type="match status" value="1"/>
</dbReference>
<protein>
    <submittedName>
        <fullName evidence="11">Uncharacterized protein</fullName>
    </submittedName>
</protein>
<evidence type="ECO:0000313" key="11">
    <source>
        <dbReference type="EMBL" id="CAH1781938.1"/>
    </source>
</evidence>
<dbReference type="GO" id="GO:0006606">
    <property type="term" value="P:protein import into nucleus"/>
    <property type="evidence" value="ECO:0007669"/>
    <property type="project" value="InterPro"/>
</dbReference>
<proteinExistence type="predicted"/>